<gene>
    <name evidence="1" type="ORF">JTE90_002962</name>
</gene>
<sequence>MNVATVEDDMADIFNDEYADALLDGVVILCRFQRKILFCCIPASEGFEYAPLFQGEEEMEGLDNTLDPDISFEALDGLVETLVHQPF</sequence>
<dbReference type="AlphaFoldDB" id="A0AAV6VHY7"/>
<accession>A0AAV6VHY7</accession>
<evidence type="ECO:0000313" key="1">
    <source>
        <dbReference type="EMBL" id="KAG8195698.1"/>
    </source>
</evidence>
<evidence type="ECO:0000313" key="2">
    <source>
        <dbReference type="Proteomes" id="UP000827092"/>
    </source>
</evidence>
<name>A0AAV6VHY7_9ARAC</name>
<proteinExistence type="predicted"/>
<keyword evidence="2" id="KW-1185">Reference proteome</keyword>
<dbReference type="EMBL" id="JAFNEN010000080">
    <property type="protein sequence ID" value="KAG8195698.1"/>
    <property type="molecule type" value="Genomic_DNA"/>
</dbReference>
<organism evidence="1 2">
    <name type="scientific">Oedothorax gibbosus</name>
    <dbReference type="NCBI Taxonomy" id="931172"/>
    <lineage>
        <taxon>Eukaryota</taxon>
        <taxon>Metazoa</taxon>
        <taxon>Ecdysozoa</taxon>
        <taxon>Arthropoda</taxon>
        <taxon>Chelicerata</taxon>
        <taxon>Arachnida</taxon>
        <taxon>Araneae</taxon>
        <taxon>Araneomorphae</taxon>
        <taxon>Entelegynae</taxon>
        <taxon>Araneoidea</taxon>
        <taxon>Linyphiidae</taxon>
        <taxon>Erigoninae</taxon>
        <taxon>Oedothorax</taxon>
    </lineage>
</organism>
<protein>
    <submittedName>
        <fullName evidence="1">Uncharacterized protein</fullName>
    </submittedName>
</protein>
<dbReference type="Proteomes" id="UP000827092">
    <property type="component" value="Unassembled WGS sequence"/>
</dbReference>
<comment type="caution">
    <text evidence="1">The sequence shown here is derived from an EMBL/GenBank/DDBJ whole genome shotgun (WGS) entry which is preliminary data.</text>
</comment>
<reference evidence="1 2" key="1">
    <citation type="journal article" date="2022" name="Nat. Ecol. Evol.">
        <title>A masculinizing supergene underlies an exaggerated male reproductive morph in a spider.</title>
        <authorList>
            <person name="Hendrickx F."/>
            <person name="De Corte Z."/>
            <person name="Sonet G."/>
            <person name="Van Belleghem S.M."/>
            <person name="Kostlbacher S."/>
            <person name="Vangestel C."/>
        </authorList>
    </citation>
    <scope>NUCLEOTIDE SEQUENCE [LARGE SCALE GENOMIC DNA]</scope>
    <source>
        <strain evidence="1">W744_W776</strain>
    </source>
</reference>